<comment type="cofactor">
    <cofactor evidence="1">
        <name>FAD</name>
        <dbReference type="ChEBI" id="CHEBI:57692"/>
    </cofactor>
</comment>
<comment type="caution">
    <text evidence="8">The sequence shown here is derived from an EMBL/GenBank/DDBJ whole genome shotgun (WGS) entry which is preliminary data.</text>
</comment>
<name>A0A9P9A1H3_9PEZI</name>
<evidence type="ECO:0000256" key="2">
    <source>
        <dbReference type="ARBA" id="ARBA00005466"/>
    </source>
</evidence>
<dbReference type="Pfam" id="PF08031">
    <property type="entry name" value="BBE"/>
    <property type="match status" value="1"/>
</dbReference>
<keyword evidence="5" id="KW-0560">Oxidoreductase</keyword>
<proteinExistence type="inferred from homology"/>
<dbReference type="EMBL" id="JAGPXC010000002">
    <property type="protein sequence ID" value="KAH6658338.1"/>
    <property type="molecule type" value="Genomic_DNA"/>
</dbReference>
<dbReference type="InterPro" id="IPR012951">
    <property type="entry name" value="BBE"/>
</dbReference>
<evidence type="ECO:0000256" key="5">
    <source>
        <dbReference type="ARBA" id="ARBA00023002"/>
    </source>
</evidence>
<dbReference type="GO" id="GO:0016491">
    <property type="term" value="F:oxidoreductase activity"/>
    <property type="evidence" value="ECO:0007669"/>
    <property type="project" value="UniProtKB-KW"/>
</dbReference>
<dbReference type="SUPFAM" id="SSF56176">
    <property type="entry name" value="FAD-binding/transporter-associated domain-like"/>
    <property type="match status" value="1"/>
</dbReference>
<dbReference type="InterPro" id="IPR016169">
    <property type="entry name" value="FAD-bd_PCMH_sub2"/>
</dbReference>
<evidence type="ECO:0000256" key="3">
    <source>
        <dbReference type="ARBA" id="ARBA00022630"/>
    </source>
</evidence>
<feature type="domain" description="FAD-binding PCMH-type" evidence="7">
    <location>
        <begin position="100"/>
        <end position="291"/>
    </location>
</feature>
<evidence type="ECO:0000256" key="4">
    <source>
        <dbReference type="ARBA" id="ARBA00022827"/>
    </source>
</evidence>
<organism evidence="8 9">
    <name type="scientific">Truncatella angustata</name>
    <dbReference type="NCBI Taxonomy" id="152316"/>
    <lineage>
        <taxon>Eukaryota</taxon>
        <taxon>Fungi</taxon>
        <taxon>Dikarya</taxon>
        <taxon>Ascomycota</taxon>
        <taxon>Pezizomycotina</taxon>
        <taxon>Sordariomycetes</taxon>
        <taxon>Xylariomycetidae</taxon>
        <taxon>Amphisphaeriales</taxon>
        <taxon>Sporocadaceae</taxon>
        <taxon>Truncatella</taxon>
    </lineage>
</organism>
<protein>
    <recommendedName>
        <fullName evidence="7">FAD-binding PCMH-type domain-containing protein</fullName>
    </recommendedName>
</protein>
<evidence type="ECO:0000259" key="7">
    <source>
        <dbReference type="PROSITE" id="PS51387"/>
    </source>
</evidence>
<feature type="region of interest" description="Disordered" evidence="6">
    <location>
        <begin position="335"/>
        <end position="356"/>
    </location>
</feature>
<dbReference type="InterPro" id="IPR016166">
    <property type="entry name" value="FAD-bd_PCMH"/>
</dbReference>
<evidence type="ECO:0000313" key="9">
    <source>
        <dbReference type="Proteomes" id="UP000758603"/>
    </source>
</evidence>
<dbReference type="Gene3D" id="3.40.462.20">
    <property type="match status" value="1"/>
</dbReference>
<keyword evidence="9" id="KW-1185">Reference proteome</keyword>
<feature type="region of interest" description="Disordered" evidence="6">
    <location>
        <begin position="1"/>
        <end position="51"/>
    </location>
</feature>
<reference evidence="8" key="1">
    <citation type="journal article" date="2021" name="Nat. Commun.">
        <title>Genetic determinants of endophytism in the Arabidopsis root mycobiome.</title>
        <authorList>
            <person name="Mesny F."/>
            <person name="Miyauchi S."/>
            <person name="Thiergart T."/>
            <person name="Pickel B."/>
            <person name="Atanasova L."/>
            <person name="Karlsson M."/>
            <person name="Huettel B."/>
            <person name="Barry K.W."/>
            <person name="Haridas S."/>
            <person name="Chen C."/>
            <person name="Bauer D."/>
            <person name="Andreopoulos W."/>
            <person name="Pangilinan J."/>
            <person name="LaButti K."/>
            <person name="Riley R."/>
            <person name="Lipzen A."/>
            <person name="Clum A."/>
            <person name="Drula E."/>
            <person name="Henrissat B."/>
            <person name="Kohler A."/>
            <person name="Grigoriev I.V."/>
            <person name="Martin F.M."/>
            <person name="Hacquard S."/>
        </authorList>
    </citation>
    <scope>NUCLEOTIDE SEQUENCE</scope>
    <source>
        <strain evidence="8">MPI-SDFR-AT-0073</strain>
    </source>
</reference>
<dbReference type="RefSeq" id="XP_045962572.1">
    <property type="nucleotide sequence ID" value="XM_046108753.1"/>
</dbReference>
<accession>A0A9P9A1H3</accession>
<evidence type="ECO:0000256" key="6">
    <source>
        <dbReference type="SAM" id="MobiDB-lite"/>
    </source>
</evidence>
<dbReference type="GO" id="GO:0071949">
    <property type="term" value="F:FAD binding"/>
    <property type="evidence" value="ECO:0007669"/>
    <property type="project" value="InterPro"/>
</dbReference>
<dbReference type="GeneID" id="70137644"/>
<comment type="similarity">
    <text evidence="2">Belongs to the oxygen-dependent FAD-linked oxidoreductase family.</text>
</comment>
<gene>
    <name evidence="8" type="ORF">BKA67DRAFT_674299</name>
</gene>
<dbReference type="Gene3D" id="3.30.465.10">
    <property type="match status" value="2"/>
</dbReference>
<evidence type="ECO:0000313" key="8">
    <source>
        <dbReference type="EMBL" id="KAH6658338.1"/>
    </source>
</evidence>
<dbReference type="OrthoDB" id="407275at2759"/>
<dbReference type="PANTHER" id="PTHR42973:SF39">
    <property type="entry name" value="FAD-BINDING PCMH-TYPE DOMAIN-CONTAINING PROTEIN"/>
    <property type="match status" value="1"/>
</dbReference>
<evidence type="ECO:0000256" key="1">
    <source>
        <dbReference type="ARBA" id="ARBA00001974"/>
    </source>
</evidence>
<dbReference type="PANTHER" id="PTHR42973">
    <property type="entry name" value="BINDING OXIDOREDUCTASE, PUTATIVE (AFU_ORTHOLOGUE AFUA_1G17690)-RELATED"/>
    <property type="match status" value="1"/>
</dbReference>
<dbReference type="AlphaFoldDB" id="A0A9P9A1H3"/>
<dbReference type="Proteomes" id="UP000758603">
    <property type="component" value="Unassembled WGS sequence"/>
</dbReference>
<dbReference type="InterPro" id="IPR050416">
    <property type="entry name" value="FAD-linked_Oxidoreductase"/>
</dbReference>
<dbReference type="InterPro" id="IPR036318">
    <property type="entry name" value="FAD-bd_PCMH-like_sf"/>
</dbReference>
<dbReference type="PROSITE" id="PS51387">
    <property type="entry name" value="FAD_PCMH"/>
    <property type="match status" value="1"/>
</dbReference>
<keyword evidence="4" id="KW-0274">FAD</keyword>
<keyword evidence="3" id="KW-0285">Flavoprotein</keyword>
<dbReference type="InterPro" id="IPR006094">
    <property type="entry name" value="Oxid_FAD_bind_N"/>
</dbReference>
<feature type="compositionally biased region" description="Basic and acidic residues" evidence="6">
    <location>
        <begin position="20"/>
        <end position="32"/>
    </location>
</feature>
<dbReference type="Pfam" id="PF01565">
    <property type="entry name" value="FAD_binding_4"/>
    <property type="match status" value="1"/>
</dbReference>
<sequence length="398" mass="45351">MAAGGTELTKGARGAKHAKYTKDTKDTNDNKHGKAAKRKLPAKTATNSTRPKKKFEEKINIMFKPIDELIDFLQTAEILMYRPGELEYERTVVNPNLLYRYSRPQVVVQPENATEVQYIVYQAKQLKIPMTIKNGGHSYSGSSATDAGVLLDLLNLNEVHLDMGSKTMTIGGDTIRSVVSVTEQEPRSFKHQFQGERVLASFTFIHSGGVGSRREDSDTAFRWRKSVYHAYLQITWEDKFMERDMRGYLQTFKNRIRPFAMAGCAAYVNFPDSSLKPGDHETAYYGKNRDKLRYIKELYDPHDYSSWAHGIQLPATDENVKVDYNYYRMQLDEANRAAEEQDESDNLSSDTESVNEETLTDAMAARHWKTGSRKLGEDWPGKCAVDFPFPSAAQDVFW</sequence>